<dbReference type="PANTHER" id="PTHR43378:SF2">
    <property type="entry name" value="UDP-3-O-ACYLGLUCOSAMINE N-ACYLTRANSFERASE 1, MITOCHONDRIAL-RELATED"/>
    <property type="match status" value="1"/>
</dbReference>
<name>A0AAN1XT13_UNVUL</name>
<evidence type="ECO:0000256" key="4">
    <source>
        <dbReference type="ARBA" id="ARBA00022737"/>
    </source>
</evidence>
<comment type="similarity">
    <text evidence="7">Belongs to the transferase hexapeptide repeat family. LpxD subfamily.</text>
</comment>
<dbReference type="PANTHER" id="PTHR43378">
    <property type="entry name" value="UDP-3-O-ACYLGLUCOSAMINE N-ACYLTRANSFERASE"/>
    <property type="match status" value="1"/>
</dbReference>
<feature type="domain" description="UDP-3-O-[3-hydroxymyristoyl] glucosamine N-acyltransferase non-repeat region" evidence="8">
    <location>
        <begin position="2"/>
        <end position="69"/>
    </location>
</feature>
<organism evidence="9 10">
    <name type="scientific">Vulcanimicrobium alpinum</name>
    <dbReference type="NCBI Taxonomy" id="3016050"/>
    <lineage>
        <taxon>Bacteria</taxon>
        <taxon>Bacillati</taxon>
        <taxon>Vulcanimicrobiota</taxon>
        <taxon>Vulcanimicrobiia</taxon>
        <taxon>Vulcanimicrobiales</taxon>
        <taxon>Vulcanimicrobiaceae</taxon>
        <taxon>Vulcanimicrobium</taxon>
    </lineage>
</organism>
<dbReference type="InterPro" id="IPR018357">
    <property type="entry name" value="Hexapep_transf_CS"/>
</dbReference>
<dbReference type="NCBIfam" id="NF002060">
    <property type="entry name" value="PRK00892.1"/>
    <property type="match status" value="1"/>
</dbReference>
<dbReference type="Gene3D" id="2.160.10.10">
    <property type="entry name" value="Hexapeptide repeat proteins"/>
    <property type="match status" value="1"/>
</dbReference>
<dbReference type="GO" id="GO:0016410">
    <property type="term" value="F:N-acyltransferase activity"/>
    <property type="evidence" value="ECO:0007669"/>
    <property type="project" value="InterPro"/>
</dbReference>
<dbReference type="AlphaFoldDB" id="A0AAN1XT13"/>
<dbReference type="Gene3D" id="3.40.1390.10">
    <property type="entry name" value="MurE/MurF, N-terminal domain"/>
    <property type="match status" value="1"/>
</dbReference>
<dbReference type="InterPro" id="IPR011004">
    <property type="entry name" value="Trimer_LpxA-like_sf"/>
</dbReference>
<keyword evidence="6 7" id="KW-0012">Acyltransferase</keyword>
<evidence type="ECO:0000259" key="8">
    <source>
        <dbReference type="Pfam" id="PF04613"/>
    </source>
</evidence>
<dbReference type="GO" id="GO:0016020">
    <property type="term" value="C:membrane"/>
    <property type="evidence" value="ECO:0007669"/>
    <property type="project" value="GOC"/>
</dbReference>
<dbReference type="Pfam" id="PF04613">
    <property type="entry name" value="LpxD"/>
    <property type="match status" value="1"/>
</dbReference>
<dbReference type="InterPro" id="IPR001451">
    <property type="entry name" value="Hexapep"/>
</dbReference>
<comment type="subunit">
    <text evidence="7">Homotrimer.</text>
</comment>
<comment type="function">
    <text evidence="7">Catalyzes the N-acylation of UDP-3-O-acylglucosamine using 3-hydroxyacyl-ACP as the acyl donor. Is involved in the biosynthesis of lipid A, a phosphorylated glycolipid that anchors the lipopolysaccharide to the outer membrane of the cell.</text>
</comment>
<comment type="catalytic activity">
    <reaction evidence="7">
        <text>a UDP-3-O-[(3R)-3-hydroxyacyl]-alpha-D-glucosamine + a (3R)-hydroxyacyl-[ACP] = a UDP-2-N,3-O-bis[(3R)-3-hydroxyacyl]-alpha-D-glucosamine + holo-[ACP] + H(+)</text>
        <dbReference type="Rhea" id="RHEA:53836"/>
        <dbReference type="Rhea" id="RHEA-COMP:9685"/>
        <dbReference type="Rhea" id="RHEA-COMP:9945"/>
        <dbReference type="ChEBI" id="CHEBI:15378"/>
        <dbReference type="ChEBI" id="CHEBI:64479"/>
        <dbReference type="ChEBI" id="CHEBI:78827"/>
        <dbReference type="ChEBI" id="CHEBI:137740"/>
        <dbReference type="ChEBI" id="CHEBI:137748"/>
        <dbReference type="EC" id="2.3.1.191"/>
    </reaction>
</comment>
<dbReference type="GO" id="GO:0009245">
    <property type="term" value="P:lipid A biosynthetic process"/>
    <property type="evidence" value="ECO:0007669"/>
    <property type="project" value="UniProtKB-UniRule"/>
</dbReference>
<comment type="pathway">
    <text evidence="7">Bacterial outer membrane biogenesis; LPS lipid A biosynthesis.</text>
</comment>
<keyword evidence="5 7" id="KW-0443">Lipid metabolism</keyword>
<protein>
    <recommendedName>
        <fullName evidence="7">UDP-3-O-acylglucosamine N-acyltransferase</fullName>
        <ecNumber evidence="7">2.3.1.191</ecNumber>
    </recommendedName>
</protein>
<evidence type="ECO:0000313" key="10">
    <source>
        <dbReference type="Proteomes" id="UP001317532"/>
    </source>
</evidence>
<keyword evidence="4 7" id="KW-0677">Repeat</keyword>
<evidence type="ECO:0000256" key="1">
    <source>
        <dbReference type="ARBA" id="ARBA00022516"/>
    </source>
</evidence>
<evidence type="ECO:0000256" key="6">
    <source>
        <dbReference type="ARBA" id="ARBA00023315"/>
    </source>
</evidence>
<dbReference type="NCBIfam" id="TIGR01853">
    <property type="entry name" value="lipid_A_lpxD"/>
    <property type="match status" value="1"/>
</dbReference>
<evidence type="ECO:0000256" key="3">
    <source>
        <dbReference type="ARBA" id="ARBA00022679"/>
    </source>
</evidence>
<dbReference type="Proteomes" id="UP001317532">
    <property type="component" value="Chromosome"/>
</dbReference>
<keyword evidence="1 7" id="KW-0444">Lipid biosynthesis</keyword>
<keyword evidence="2 7" id="KW-0441">Lipid A biosynthesis</keyword>
<keyword evidence="3 7" id="KW-0808">Transferase</keyword>
<gene>
    <name evidence="7 9" type="primary">lpxD</name>
    <name evidence="9" type="ORF">WPS_00100</name>
</gene>
<evidence type="ECO:0000313" key="9">
    <source>
        <dbReference type="EMBL" id="BDE04734.1"/>
    </source>
</evidence>
<dbReference type="KEGG" id="vab:WPS_00100"/>
<dbReference type="InterPro" id="IPR007691">
    <property type="entry name" value="LpxD"/>
</dbReference>
<dbReference type="InterPro" id="IPR020573">
    <property type="entry name" value="UDP_GlcNAc_AcTrfase_non-rep"/>
</dbReference>
<sequence length="318" mass="33096">MTIERITAVDDADATTLTFAVDERYLRSALESKAAAVLADEALVAAGETYRKPILAVPSARIALASLLAALEPARPAGPFVHPAAAVDPSAVIGEDVWIGPLVAVGARTRIGDRTVLNAGVVIGADARVGADALFQPRAYLADRCVAGDRVVLQAGAVIGSDGFGWAFLDGRLIKIPQIGIVTLGDDVEIGANTCIDRAQTGVTSVGNGTKIDNLCQIGHNCRIGEHTAIAAFAGMAGTTVIGDYVRVAGSALFKGHITIGNRVTIAGAAHIWGDVPDGAFVGGRPAQNHRDEIRLQAYLRKLPKLYARVDALEKHGT</sequence>
<dbReference type="EMBL" id="AP025523">
    <property type="protein sequence ID" value="BDE04734.1"/>
    <property type="molecule type" value="Genomic_DNA"/>
</dbReference>
<dbReference type="PROSITE" id="PS00101">
    <property type="entry name" value="HEXAPEP_TRANSFERASES"/>
    <property type="match status" value="1"/>
</dbReference>
<feature type="active site" description="Proton acceptor" evidence="7">
    <location>
        <position position="220"/>
    </location>
</feature>
<dbReference type="EC" id="2.3.1.191" evidence="7"/>
<evidence type="ECO:0000256" key="2">
    <source>
        <dbReference type="ARBA" id="ARBA00022556"/>
    </source>
</evidence>
<dbReference type="CDD" id="cd03352">
    <property type="entry name" value="LbH_LpxD"/>
    <property type="match status" value="1"/>
</dbReference>
<evidence type="ECO:0000256" key="7">
    <source>
        <dbReference type="HAMAP-Rule" id="MF_00523"/>
    </source>
</evidence>
<evidence type="ECO:0000256" key="5">
    <source>
        <dbReference type="ARBA" id="ARBA00023098"/>
    </source>
</evidence>
<proteinExistence type="inferred from homology"/>
<accession>A0AAN1XT13</accession>
<dbReference type="Pfam" id="PF00132">
    <property type="entry name" value="Hexapep"/>
    <property type="match status" value="2"/>
</dbReference>
<dbReference type="GO" id="GO:0103118">
    <property type="term" value="F:UDP-3-O-[(3R)-3-hydroxyacyl]-glucosamine N-acyltransferase activity"/>
    <property type="evidence" value="ECO:0007669"/>
    <property type="project" value="UniProtKB-EC"/>
</dbReference>
<dbReference type="SUPFAM" id="SSF51161">
    <property type="entry name" value="Trimeric LpxA-like enzymes"/>
    <property type="match status" value="1"/>
</dbReference>
<reference evidence="9 10" key="1">
    <citation type="journal article" date="2022" name="ISME Commun">
        <title>Vulcanimicrobium alpinus gen. nov. sp. nov., the first cultivated representative of the candidate phylum 'Eremiobacterota', is a metabolically versatile aerobic anoxygenic phototroph.</title>
        <authorList>
            <person name="Yabe S."/>
            <person name="Muto K."/>
            <person name="Abe K."/>
            <person name="Yokota A."/>
            <person name="Staudigel H."/>
            <person name="Tebo B.M."/>
        </authorList>
    </citation>
    <scope>NUCLEOTIDE SEQUENCE [LARGE SCALE GENOMIC DNA]</scope>
    <source>
        <strain evidence="9 10">WC8-2</strain>
    </source>
</reference>
<keyword evidence="10" id="KW-1185">Reference proteome</keyword>
<dbReference type="HAMAP" id="MF_00523">
    <property type="entry name" value="LpxD"/>
    <property type="match status" value="1"/>
</dbReference>